<gene>
    <name evidence="5" type="ORF">GPM918_LOCUS3407</name>
    <name evidence="6" type="ORF">SRO942_LOCUS3407</name>
</gene>
<dbReference type="OrthoDB" id="10005898at2759"/>
<comment type="subcellular location">
    <subcellularLocation>
        <location evidence="3">Peroxisome membrane</location>
    </subcellularLocation>
</comment>
<feature type="transmembrane region" description="Helical" evidence="4">
    <location>
        <begin position="123"/>
        <end position="146"/>
    </location>
</feature>
<keyword evidence="7" id="KW-1185">Reference proteome</keyword>
<dbReference type="AlphaFoldDB" id="A0A813SRU9"/>
<dbReference type="GO" id="GO:0016559">
    <property type="term" value="P:peroxisome fission"/>
    <property type="evidence" value="ECO:0007669"/>
    <property type="project" value="InterPro"/>
</dbReference>
<reference evidence="5" key="1">
    <citation type="submission" date="2021-02" db="EMBL/GenBank/DDBJ databases">
        <authorList>
            <person name="Nowell W R."/>
        </authorList>
    </citation>
    <scope>NUCLEOTIDE SEQUENCE</scope>
</reference>
<evidence type="ECO:0008006" key="8">
    <source>
        <dbReference type="Google" id="ProtNLM"/>
    </source>
</evidence>
<evidence type="ECO:0000256" key="4">
    <source>
        <dbReference type="SAM" id="Phobius"/>
    </source>
</evidence>
<dbReference type="InterPro" id="IPR008733">
    <property type="entry name" value="PEX11"/>
</dbReference>
<dbReference type="EMBL" id="CAJOBC010000420">
    <property type="protein sequence ID" value="CAF3583805.1"/>
    <property type="molecule type" value="Genomic_DNA"/>
</dbReference>
<dbReference type="PANTHER" id="PTHR20990">
    <property type="entry name" value="PEROXISOMAL BIOGENESIS FACTOR 11"/>
    <property type="match status" value="1"/>
</dbReference>
<keyword evidence="1 4" id="KW-0472">Membrane</keyword>
<evidence type="ECO:0000313" key="6">
    <source>
        <dbReference type="EMBL" id="CAF3583805.1"/>
    </source>
</evidence>
<dbReference type="PANTHER" id="PTHR20990:SF1">
    <property type="entry name" value="PEROXISOMAL MEMBRANE PROTEIN 11C"/>
    <property type="match status" value="1"/>
</dbReference>
<name>A0A813SRU9_9BILA</name>
<dbReference type="Proteomes" id="UP000681722">
    <property type="component" value="Unassembled WGS sequence"/>
</dbReference>
<organism evidence="5 7">
    <name type="scientific">Didymodactylos carnosus</name>
    <dbReference type="NCBI Taxonomy" id="1234261"/>
    <lineage>
        <taxon>Eukaryota</taxon>
        <taxon>Metazoa</taxon>
        <taxon>Spiralia</taxon>
        <taxon>Gnathifera</taxon>
        <taxon>Rotifera</taxon>
        <taxon>Eurotatoria</taxon>
        <taxon>Bdelloidea</taxon>
        <taxon>Philodinida</taxon>
        <taxon>Philodinidae</taxon>
        <taxon>Didymodactylos</taxon>
    </lineage>
</organism>
<dbReference type="InterPro" id="IPR026510">
    <property type="entry name" value="PEX11C_met"/>
</dbReference>
<keyword evidence="4" id="KW-1133">Transmembrane helix</keyword>
<keyword evidence="4" id="KW-0812">Transmembrane</keyword>
<dbReference type="GO" id="GO:0005778">
    <property type="term" value="C:peroxisomal membrane"/>
    <property type="evidence" value="ECO:0007669"/>
    <property type="project" value="UniProtKB-SubCell"/>
</dbReference>
<protein>
    <recommendedName>
        <fullName evidence="8">Peroxisomal membrane protein 11C</fullName>
    </recommendedName>
</protein>
<evidence type="ECO:0000313" key="7">
    <source>
        <dbReference type="Proteomes" id="UP000663829"/>
    </source>
</evidence>
<accession>A0A813SRU9</accession>
<sequence length="236" mass="28029">MSQIVTKACDILDCYEGRDAAITFTLYFCCLLSGFYPNKSKLHKSLQRIYKRLDDCRVVLRLYDDISIIRDMFTYELRPWEKNFLVRFLKCIHYISWLCYYPSEHIAWLGEVKMLNVDVNLWLFYTNFFWTSALFTSAVWNAYIVLQYYTQQRLDKEKKEEKKFTVGFSRKKNFIPWTAARKAVLATIRDGSEFMVAVHYLPRGYLWANSLTYVQVGVFGICSASIRLYALSKFHK</sequence>
<evidence type="ECO:0000313" key="5">
    <source>
        <dbReference type="EMBL" id="CAF0798930.1"/>
    </source>
</evidence>
<evidence type="ECO:0000256" key="1">
    <source>
        <dbReference type="ARBA" id="ARBA00023136"/>
    </source>
</evidence>
<dbReference type="Proteomes" id="UP000663829">
    <property type="component" value="Unassembled WGS sequence"/>
</dbReference>
<feature type="transmembrane region" description="Helical" evidence="4">
    <location>
        <begin position="20"/>
        <end position="38"/>
    </location>
</feature>
<comment type="caution">
    <text evidence="5">The sequence shown here is derived from an EMBL/GenBank/DDBJ whole genome shotgun (WGS) entry which is preliminary data.</text>
</comment>
<evidence type="ECO:0000256" key="3">
    <source>
        <dbReference type="ARBA" id="ARBA00046271"/>
    </source>
</evidence>
<keyword evidence="2" id="KW-0576">Peroxisome</keyword>
<dbReference type="EMBL" id="CAJNOQ010000420">
    <property type="protein sequence ID" value="CAF0798930.1"/>
    <property type="molecule type" value="Genomic_DNA"/>
</dbReference>
<evidence type="ECO:0000256" key="2">
    <source>
        <dbReference type="ARBA" id="ARBA00023140"/>
    </source>
</evidence>
<proteinExistence type="predicted"/>
<dbReference type="Pfam" id="PF05648">
    <property type="entry name" value="PEX11"/>
    <property type="match status" value="1"/>
</dbReference>